<sequence length="216" mass="24324">MSKLRSLKLFVQQRLTAAVHDILGHLEETIRDYEEELGRRRPDLLDVVLIPEVKQREAVSPRDVQQLLVSEEEPPHFKEEEEERWSGEEGEQLQGLEEADTTRFPFTAAPVKSDDDDEKPESSQRTQSPTEDNRDTEPLTSSSAHCMETEDDGENCGGPQTDRNSHPHTQLGSGTDDKGPHSSETEIRDDEGQRSECSSLELAVVVVIQLKNVPKL</sequence>
<comment type="caution">
    <text evidence="2">The sequence shown here is derived from an EMBL/GenBank/DDBJ whole genome shotgun (WGS) entry which is preliminary data.</text>
</comment>
<feature type="compositionally biased region" description="Basic and acidic residues" evidence="1">
    <location>
        <begin position="175"/>
        <end position="194"/>
    </location>
</feature>
<dbReference type="AlphaFoldDB" id="A0AA88S8X6"/>
<evidence type="ECO:0000256" key="1">
    <source>
        <dbReference type="SAM" id="MobiDB-lite"/>
    </source>
</evidence>
<name>A0AA88S8X6_CHASR</name>
<dbReference type="EMBL" id="JAUPFM010000014">
    <property type="protein sequence ID" value="KAK2830960.1"/>
    <property type="molecule type" value="Genomic_DNA"/>
</dbReference>
<keyword evidence="3" id="KW-1185">Reference proteome</keyword>
<accession>A0AA88S8X6</accession>
<protein>
    <submittedName>
        <fullName evidence="2">Uncharacterized protein</fullName>
    </submittedName>
</protein>
<evidence type="ECO:0000313" key="3">
    <source>
        <dbReference type="Proteomes" id="UP001187415"/>
    </source>
</evidence>
<feature type="compositionally biased region" description="Basic and acidic residues" evidence="1">
    <location>
        <begin position="73"/>
        <end position="87"/>
    </location>
</feature>
<evidence type="ECO:0000313" key="2">
    <source>
        <dbReference type="EMBL" id="KAK2830960.1"/>
    </source>
</evidence>
<organism evidence="2 3">
    <name type="scientific">Channa striata</name>
    <name type="common">Snakehead murrel</name>
    <name type="synonym">Ophicephalus striatus</name>
    <dbReference type="NCBI Taxonomy" id="64152"/>
    <lineage>
        <taxon>Eukaryota</taxon>
        <taxon>Metazoa</taxon>
        <taxon>Chordata</taxon>
        <taxon>Craniata</taxon>
        <taxon>Vertebrata</taxon>
        <taxon>Euteleostomi</taxon>
        <taxon>Actinopterygii</taxon>
        <taxon>Neopterygii</taxon>
        <taxon>Teleostei</taxon>
        <taxon>Neoteleostei</taxon>
        <taxon>Acanthomorphata</taxon>
        <taxon>Anabantaria</taxon>
        <taxon>Anabantiformes</taxon>
        <taxon>Channoidei</taxon>
        <taxon>Channidae</taxon>
        <taxon>Channa</taxon>
    </lineage>
</organism>
<gene>
    <name evidence="2" type="ORF">Q5P01_018891</name>
</gene>
<dbReference type="Proteomes" id="UP001187415">
    <property type="component" value="Unassembled WGS sequence"/>
</dbReference>
<feature type="region of interest" description="Disordered" evidence="1">
    <location>
        <begin position="58"/>
        <end position="196"/>
    </location>
</feature>
<reference evidence="2" key="1">
    <citation type="submission" date="2023-07" db="EMBL/GenBank/DDBJ databases">
        <title>Chromosome-level Genome Assembly of Striped Snakehead (Channa striata).</title>
        <authorList>
            <person name="Liu H."/>
        </authorList>
    </citation>
    <scope>NUCLEOTIDE SEQUENCE</scope>
    <source>
        <strain evidence="2">Gz</strain>
        <tissue evidence="2">Muscle</tissue>
    </source>
</reference>
<proteinExistence type="predicted"/>